<feature type="chain" id="PRO_5032289199" evidence="1">
    <location>
        <begin position="22"/>
        <end position="209"/>
    </location>
</feature>
<evidence type="ECO:0000313" key="3">
    <source>
        <dbReference type="Proteomes" id="UP000663860"/>
    </source>
</evidence>
<feature type="signal peptide" evidence="1">
    <location>
        <begin position="1"/>
        <end position="21"/>
    </location>
</feature>
<dbReference type="Proteomes" id="UP000663860">
    <property type="component" value="Unassembled WGS sequence"/>
</dbReference>
<evidence type="ECO:0000313" key="2">
    <source>
        <dbReference type="EMBL" id="CAF0712095.1"/>
    </source>
</evidence>
<reference evidence="2" key="1">
    <citation type="submission" date="2021-02" db="EMBL/GenBank/DDBJ databases">
        <authorList>
            <person name="Nowell W R."/>
        </authorList>
    </citation>
    <scope>NUCLEOTIDE SEQUENCE</scope>
</reference>
<evidence type="ECO:0000256" key="1">
    <source>
        <dbReference type="SAM" id="SignalP"/>
    </source>
</evidence>
<keyword evidence="1" id="KW-0732">Signal</keyword>
<proteinExistence type="predicted"/>
<comment type="caution">
    <text evidence="2">The sequence shown here is derived from an EMBL/GenBank/DDBJ whole genome shotgun (WGS) entry which is preliminary data.</text>
</comment>
<name>A0A813MDT4_9BILA</name>
<protein>
    <submittedName>
        <fullName evidence="2">Uncharacterized protein</fullName>
    </submittedName>
</protein>
<accession>A0A813MDT4</accession>
<dbReference type="EMBL" id="CAJNOE010000001">
    <property type="protein sequence ID" value="CAF0712095.1"/>
    <property type="molecule type" value="Genomic_DNA"/>
</dbReference>
<sequence>MMEILTKLIIIFVISVIYVQGEISSTKIKDDAAKMVEIYGNYLMYPPNNTIRGIFRSQCTILPLCCEGSEDQVINILDSQTFQENCLNNPVVTFSYFLPFCSNEIESLNEIKKSSEYGRFMKIHRGVPGSDELIINWQSQMKKACTKEEVIYYYCKSDDMKLIQLCQEKVLQSLANKNTTQNYDAFLHNWMNVFTTLNKRISKEFPKST</sequence>
<gene>
    <name evidence="2" type="ORF">IZO911_LOCUS122</name>
</gene>
<dbReference type="AlphaFoldDB" id="A0A813MDT4"/>
<organism evidence="2 3">
    <name type="scientific">Adineta steineri</name>
    <dbReference type="NCBI Taxonomy" id="433720"/>
    <lineage>
        <taxon>Eukaryota</taxon>
        <taxon>Metazoa</taxon>
        <taxon>Spiralia</taxon>
        <taxon>Gnathifera</taxon>
        <taxon>Rotifera</taxon>
        <taxon>Eurotatoria</taxon>
        <taxon>Bdelloidea</taxon>
        <taxon>Adinetida</taxon>
        <taxon>Adinetidae</taxon>
        <taxon>Adineta</taxon>
    </lineage>
</organism>